<gene>
    <name evidence="2" type="ORF">CK203_113130</name>
</gene>
<proteinExistence type="predicted"/>
<reference evidence="2 3" key="1">
    <citation type="journal article" date="2018" name="PLoS Genet.">
        <title>Population sequencing reveals clonal diversity and ancestral inbreeding in the grapevine cultivar Chardonnay.</title>
        <authorList>
            <person name="Roach M.J."/>
            <person name="Johnson D.L."/>
            <person name="Bohlmann J."/>
            <person name="van Vuuren H.J."/>
            <person name="Jones S.J."/>
            <person name="Pretorius I.S."/>
            <person name="Schmidt S.A."/>
            <person name="Borneman A.R."/>
        </authorList>
    </citation>
    <scope>NUCLEOTIDE SEQUENCE [LARGE SCALE GENOMIC DNA]</scope>
    <source>
        <strain evidence="3">cv. Chardonnay</strain>
        <tissue evidence="2">Leaf</tissue>
    </source>
</reference>
<protein>
    <submittedName>
        <fullName evidence="2">Uncharacterized protein</fullName>
    </submittedName>
</protein>
<feature type="region of interest" description="Disordered" evidence="1">
    <location>
        <begin position="92"/>
        <end position="139"/>
    </location>
</feature>
<sequence length="377" mass="41810">MHQLTPEPVKKWRKSCATDSIDLSKKMESELKEWEGCGDHIIQGDSHADESRYTEWYSSITHKCIGRPSPVPHPTAQESPYSMLYPTTQQKSSSLPKLTIQQTPSPLPNPVTQQISSPLAPTTPQQKSSPVSSSTTQQMPLPLASYPHNLIMAISSTWLNHSTKIPLVWPLNGILTQNWIQDVMSALSGHPGISLAQNSPPSCPHDAGFPSQKLIFVFNGDHIGVGWGLETLLLLLEAYIVLKPPTFDDLVFHTFEAATPGAKGVCSIKAMNSQICCQQDERNKESLAGEEKSIYSEICHQQNGRNKESLADEKKEQRNRRRKESQVREIAGCCQFDDIVILAEGGAAGDSVWRWAKNIRIFLSLHPKTTEACVCCD</sequence>
<comment type="caution">
    <text evidence="2">The sequence shown here is derived from an EMBL/GenBank/DDBJ whole genome shotgun (WGS) entry which is preliminary data.</text>
</comment>
<evidence type="ECO:0000313" key="2">
    <source>
        <dbReference type="EMBL" id="RVW12322.1"/>
    </source>
</evidence>
<name>A0A438BMZ1_VITVI</name>
<dbReference type="OrthoDB" id="442428at2759"/>
<accession>A0A438BMZ1</accession>
<organism evidence="2 3">
    <name type="scientific">Vitis vinifera</name>
    <name type="common">Grape</name>
    <dbReference type="NCBI Taxonomy" id="29760"/>
    <lineage>
        <taxon>Eukaryota</taxon>
        <taxon>Viridiplantae</taxon>
        <taxon>Streptophyta</taxon>
        <taxon>Embryophyta</taxon>
        <taxon>Tracheophyta</taxon>
        <taxon>Spermatophyta</taxon>
        <taxon>Magnoliopsida</taxon>
        <taxon>eudicotyledons</taxon>
        <taxon>Gunneridae</taxon>
        <taxon>Pentapetalae</taxon>
        <taxon>rosids</taxon>
        <taxon>Vitales</taxon>
        <taxon>Vitaceae</taxon>
        <taxon>Viteae</taxon>
        <taxon>Vitis</taxon>
    </lineage>
</organism>
<evidence type="ECO:0000313" key="3">
    <source>
        <dbReference type="Proteomes" id="UP000288805"/>
    </source>
</evidence>
<dbReference type="EMBL" id="QGNW01002711">
    <property type="protein sequence ID" value="RVW12322.1"/>
    <property type="molecule type" value="Genomic_DNA"/>
</dbReference>
<dbReference type="AlphaFoldDB" id="A0A438BMZ1"/>
<evidence type="ECO:0000256" key="1">
    <source>
        <dbReference type="SAM" id="MobiDB-lite"/>
    </source>
</evidence>
<dbReference type="Proteomes" id="UP000288805">
    <property type="component" value="Unassembled WGS sequence"/>
</dbReference>